<gene>
    <name evidence="1" type="ORF">BAN_0099701</name>
    <name evidence="2" type="ORF">BAN_0099702</name>
</gene>
<evidence type="ECO:0000313" key="2">
    <source>
        <dbReference type="EMBL" id="AHH08875.1"/>
    </source>
</evidence>
<dbReference type="PATRIC" id="fig|1313293.3.peg.156"/>
<organism evidence="1 3">
    <name type="scientific">Borrelia anserina BA2</name>
    <dbReference type="NCBI Taxonomy" id="1313293"/>
    <lineage>
        <taxon>Bacteria</taxon>
        <taxon>Pseudomonadati</taxon>
        <taxon>Spirochaetota</taxon>
        <taxon>Spirochaetia</taxon>
        <taxon>Spirochaetales</taxon>
        <taxon>Borreliaceae</taxon>
        <taxon>Borrelia</taxon>
    </lineage>
</organism>
<evidence type="ECO:0000313" key="1">
    <source>
        <dbReference type="EMBL" id="AHH08118.1"/>
    </source>
</evidence>
<dbReference type="Proteomes" id="UP000019262">
    <property type="component" value="Chromosome"/>
</dbReference>
<sequence>MIYIDKINYTLYTNVAYRNESLLNIILINQKVNKSYFSKRLDLGG</sequence>
<proteinExistence type="predicted"/>
<accession>W5SNA5</accession>
<dbReference type="AlphaFoldDB" id="W5SNA5"/>
<dbReference type="EMBL" id="CP005829">
    <property type="protein sequence ID" value="AHH08118.1"/>
    <property type="molecule type" value="Genomic_DNA"/>
</dbReference>
<protein>
    <submittedName>
        <fullName evidence="1">Uncharacterized protein</fullName>
    </submittedName>
</protein>
<dbReference type="EMBL" id="CP005830">
    <property type="protein sequence ID" value="AHH08875.1"/>
    <property type="molecule type" value="Genomic_DNA"/>
</dbReference>
<keyword evidence="2" id="KW-0614">Plasmid</keyword>
<dbReference type="HOGENOM" id="CLU_3196767_0_0_12"/>
<evidence type="ECO:0000313" key="3">
    <source>
        <dbReference type="Proteomes" id="UP000019262"/>
    </source>
</evidence>
<reference evidence="1 3" key="1">
    <citation type="submission" date="2013-04" db="EMBL/GenBank/DDBJ databases">
        <title>Comparative Genomics of Relapsing Fever Spirochetes.</title>
        <authorList>
            <person name="Schwan T.G."/>
            <person name="Raffel S.J."/>
            <person name="Porcella S.F."/>
            <person name="Martens C.A."/>
            <person name="Bruno D.P."/>
            <person name="Rickefs S.M."/>
            <person name="Barbian K.B."/>
        </authorList>
    </citation>
    <scope>NUCLEOTIDE SEQUENCE [LARGE SCALE GENOMIC DNA]</scope>
    <source>
        <strain evidence="1 3">BA2</strain>
        <plasmid evidence="2">unnamed</plasmid>
    </source>
</reference>
<name>W5SNA5_BORAN</name>
<geneLocation type="plasmid" evidence="2">
    <name>unnamed</name>
</geneLocation>